<dbReference type="AlphaFoldDB" id="A0A117I3E5"/>
<proteinExistence type="predicted"/>
<name>A0A117I3E5_PAEAM</name>
<dbReference type="RefSeq" id="WP_062837587.1">
    <property type="nucleotide sequence ID" value="NZ_BCNV01000008.1"/>
</dbReference>
<reference evidence="2 3" key="1">
    <citation type="journal article" date="2016" name="Genome Announc.">
        <title>Draft Genome Sequence of Paenibacillus amylolyticus Heshi-A3, Isolated from Fermented Rice Bran in a Japanese Fermented Seafood Dish.</title>
        <authorList>
            <person name="Akuzawa S."/>
            <person name="Nagaoka J."/>
            <person name="Kanekatsu M."/>
            <person name="Kubota E."/>
            <person name="Ohtake R."/>
            <person name="Suzuki T."/>
            <person name="Kanesaki Y."/>
        </authorList>
    </citation>
    <scope>NUCLEOTIDE SEQUENCE [LARGE SCALE GENOMIC DNA]</scope>
    <source>
        <strain evidence="2 3">Heshi-A3</strain>
    </source>
</reference>
<gene>
    <name evidence="2" type="ORF">PAHA3_5339</name>
</gene>
<feature type="transmembrane region" description="Helical" evidence="1">
    <location>
        <begin position="32"/>
        <end position="52"/>
    </location>
</feature>
<reference evidence="3" key="2">
    <citation type="submission" date="2016-01" db="EMBL/GenBank/DDBJ databases">
        <title>Draft Genome Sequence of Paenibacillus amylolyticus Heshi-A3 that Was Isolated from Fermented Rice Bran with Aging Salted Mackerel, Which Was Named Heshiko as Traditional Fermented Seafood in Japan.</title>
        <authorList>
            <person name="Akuzawa S."/>
            <person name="Nakagawa J."/>
            <person name="Kanekatsu T."/>
            <person name="Kubota E."/>
            <person name="Ohtake R."/>
            <person name="Suzuki T."/>
            <person name="Kanesaki Y."/>
        </authorList>
    </citation>
    <scope>NUCLEOTIDE SEQUENCE [LARGE SCALE GENOMIC DNA]</scope>
    <source>
        <strain evidence="3">Heshi-A3</strain>
    </source>
</reference>
<keyword evidence="1" id="KW-0472">Membrane</keyword>
<evidence type="ECO:0000256" key="1">
    <source>
        <dbReference type="SAM" id="Phobius"/>
    </source>
</evidence>
<comment type="caution">
    <text evidence="2">The sequence shown here is derived from an EMBL/GenBank/DDBJ whole genome shotgun (WGS) entry which is preliminary data.</text>
</comment>
<keyword evidence="1" id="KW-0812">Transmembrane</keyword>
<dbReference type="EMBL" id="BCNV01000008">
    <property type="protein sequence ID" value="GAS85217.1"/>
    <property type="molecule type" value="Genomic_DNA"/>
</dbReference>
<protein>
    <submittedName>
        <fullName evidence="2">Uncharacterized protein</fullName>
    </submittedName>
</protein>
<feature type="transmembrane region" description="Helical" evidence="1">
    <location>
        <begin position="6"/>
        <end position="23"/>
    </location>
</feature>
<evidence type="ECO:0000313" key="3">
    <source>
        <dbReference type="Proteomes" id="UP000069697"/>
    </source>
</evidence>
<organism evidence="2 3">
    <name type="scientific">Paenibacillus amylolyticus</name>
    <dbReference type="NCBI Taxonomy" id="1451"/>
    <lineage>
        <taxon>Bacteria</taxon>
        <taxon>Bacillati</taxon>
        <taxon>Bacillota</taxon>
        <taxon>Bacilli</taxon>
        <taxon>Bacillales</taxon>
        <taxon>Paenibacillaceae</taxon>
        <taxon>Paenibacillus</taxon>
    </lineage>
</organism>
<accession>A0A117I3E5</accession>
<dbReference type="Proteomes" id="UP000069697">
    <property type="component" value="Unassembled WGS sequence"/>
</dbReference>
<keyword evidence="1" id="KW-1133">Transmembrane helix</keyword>
<evidence type="ECO:0000313" key="2">
    <source>
        <dbReference type="EMBL" id="GAS85217.1"/>
    </source>
</evidence>
<sequence length="78" mass="8842">MLLTLAVIVVAVIIGWVDLPGLIRRKEWRETAVYSVMLLTATVFGVIASNLWEFPSPLYIIMWIYDPVNHLLARLTGT</sequence>